<accession>A0A7L4K5Z1</accession>
<dbReference type="AlphaFoldDB" id="A0A7L4K5Z1"/>
<evidence type="ECO:0000256" key="7">
    <source>
        <dbReference type="ARBA" id="ARBA00022940"/>
    </source>
</evidence>
<feature type="chain" id="PRO_5029894937" evidence="10">
    <location>
        <begin position="23"/>
        <end position="64"/>
    </location>
</feature>
<dbReference type="Pfam" id="PF00711">
    <property type="entry name" value="Defensin_beta"/>
    <property type="match status" value="1"/>
</dbReference>
<dbReference type="GO" id="GO:0050830">
    <property type="term" value="P:defense response to Gram-positive bacterium"/>
    <property type="evidence" value="ECO:0007669"/>
    <property type="project" value="TreeGrafter"/>
</dbReference>
<proteinExistence type="inferred from homology"/>
<dbReference type="Proteomes" id="UP000519239">
    <property type="component" value="Unassembled WGS sequence"/>
</dbReference>
<dbReference type="PANTHER" id="PTHR21388:SF9">
    <property type="entry name" value="BETA-DEFENSIN 1"/>
    <property type="match status" value="1"/>
</dbReference>
<dbReference type="EMBL" id="VWPQ01007263">
    <property type="protein sequence ID" value="NXY48318.1"/>
    <property type="molecule type" value="Genomic_DNA"/>
</dbReference>
<evidence type="ECO:0000256" key="8">
    <source>
        <dbReference type="ARBA" id="ARBA00023022"/>
    </source>
</evidence>
<evidence type="ECO:0000256" key="10">
    <source>
        <dbReference type="SAM" id="SignalP"/>
    </source>
</evidence>
<dbReference type="Gene3D" id="3.10.360.10">
    <property type="entry name" value="Antimicrobial Peptide, Beta-defensin 2, Chain A"/>
    <property type="match status" value="1"/>
</dbReference>
<keyword evidence="8" id="KW-0044">Antibiotic</keyword>
<keyword evidence="9" id="KW-1015">Disulfide bond</keyword>
<feature type="non-terminal residue" evidence="12">
    <location>
        <position position="1"/>
    </location>
</feature>
<evidence type="ECO:0000313" key="13">
    <source>
        <dbReference type="Proteomes" id="UP000519239"/>
    </source>
</evidence>
<dbReference type="GO" id="GO:0005615">
    <property type="term" value="C:extracellular space"/>
    <property type="evidence" value="ECO:0007669"/>
    <property type="project" value="TreeGrafter"/>
</dbReference>
<keyword evidence="6 10" id="KW-0732">Signal</keyword>
<feature type="non-terminal residue" evidence="12">
    <location>
        <position position="64"/>
    </location>
</feature>
<evidence type="ECO:0000256" key="3">
    <source>
        <dbReference type="ARBA" id="ARBA00007371"/>
    </source>
</evidence>
<protein>
    <submittedName>
        <fullName evidence="12">GLL10 protein</fullName>
    </submittedName>
</protein>
<comment type="subcellular location">
    <subcellularLocation>
        <location evidence="1">Cytoplasmic granule</location>
    </subcellularLocation>
    <subcellularLocation>
        <location evidence="2">Secreted</location>
    </subcellularLocation>
</comment>
<sequence length="64" mass="6739">MKILYLLFAIVFLLFQAAPGSADPVSPDTIACRSQGNFCRSVSCPPAHTVSGTCQSGTLKCCSK</sequence>
<reference evidence="12 13" key="1">
    <citation type="submission" date="2019-09" db="EMBL/GenBank/DDBJ databases">
        <title>Bird 10,000 Genomes (B10K) Project - Family phase.</title>
        <authorList>
            <person name="Zhang G."/>
        </authorList>
    </citation>
    <scope>NUCLEOTIDE SEQUENCE [LARGE SCALE GENOMIC DNA]</scope>
    <source>
        <strain evidence="12">B10K-CU-031-02</strain>
        <tissue evidence="12">Muscle</tissue>
    </source>
</reference>
<dbReference type="SUPFAM" id="SSF57392">
    <property type="entry name" value="Defensin-like"/>
    <property type="match status" value="1"/>
</dbReference>
<evidence type="ECO:0000256" key="5">
    <source>
        <dbReference type="ARBA" id="ARBA00022529"/>
    </source>
</evidence>
<keyword evidence="7" id="KW-0211">Defensin</keyword>
<dbReference type="PANTHER" id="PTHR21388">
    <property type="entry name" value="BETA-DEFENSIN-RELATED"/>
    <property type="match status" value="1"/>
</dbReference>
<feature type="signal peptide" evidence="10">
    <location>
        <begin position="1"/>
        <end position="22"/>
    </location>
</feature>
<dbReference type="InterPro" id="IPR001855">
    <property type="entry name" value="Defensin_beta-like"/>
</dbReference>
<organism evidence="12 13">
    <name type="scientific">Ceuthmochares aereus</name>
    <dbReference type="NCBI Taxonomy" id="1961834"/>
    <lineage>
        <taxon>Eukaryota</taxon>
        <taxon>Metazoa</taxon>
        <taxon>Chordata</taxon>
        <taxon>Craniata</taxon>
        <taxon>Vertebrata</taxon>
        <taxon>Euteleostomi</taxon>
        <taxon>Archelosauria</taxon>
        <taxon>Archosauria</taxon>
        <taxon>Dinosauria</taxon>
        <taxon>Saurischia</taxon>
        <taxon>Theropoda</taxon>
        <taxon>Coelurosauria</taxon>
        <taxon>Aves</taxon>
        <taxon>Neognathae</taxon>
        <taxon>Neoaves</taxon>
        <taxon>Otidimorphae</taxon>
        <taxon>Cuculiformes</taxon>
        <taxon>Cuculidae</taxon>
        <taxon>Ceuthmochares</taxon>
    </lineage>
</organism>
<evidence type="ECO:0000256" key="1">
    <source>
        <dbReference type="ARBA" id="ARBA00004463"/>
    </source>
</evidence>
<evidence type="ECO:0000256" key="6">
    <source>
        <dbReference type="ARBA" id="ARBA00022729"/>
    </source>
</evidence>
<keyword evidence="5" id="KW-0929">Antimicrobial</keyword>
<dbReference type="GO" id="GO:0050829">
    <property type="term" value="P:defense response to Gram-negative bacterium"/>
    <property type="evidence" value="ECO:0007669"/>
    <property type="project" value="TreeGrafter"/>
</dbReference>
<evidence type="ECO:0000313" key="12">
    <source>
        <dbReference type="EMBL" id="NXY48318.1"/>
    </source>
</evidence>
<comment type="caution">
    <text evidence="12">The sequence shown here is derived from an EMBL/GenBank/DDBJ whole genome shotgun (WGS) entry which is preliminary data.</text>
</comment>
<evidence type="ECO:0000256" key="4">
    <source>
        <dbReference type="ARBA" id="ARBA00022525"/>
    </source>
</evidence>
<dbReference type="GO" id="GO:0031731">
    <property type="term" value="F:CCR6 chemokine receptor binding"/>
    <property type="evidence" value="ECO:0007669"/>
    <property type="project" value="TreeGrafter"/>
</dbReference>
<evidence type="ECO:0000259" key="11">
    <source>
        <dbReference type="Pfam" id="PF00711"/>
    </source>
</evidence>
<comment type="similarity">
    <text evidence="3">Belongs to the beta-defensin family.</text>
</comment>
<dbReference type="GO" id="GO:0002227">
    <property type="term" value="P:innate immune response in mucosa"/>
    <property type="evidence" value="ECO:0007669"/>
    <property type="project" value="TreeGrafter"/>
</dbReference>
<gene>
    <name evidence="12" type="primary">Gal10</name>
    <name evidence="12" type="ORF">CEUAER_R10545</name>
</gene>
<keyword evidence="4" id="KW-0964">Secreted</keyword>
<evidence type="ECO:0000256" key="9">
    <source>
        <dbReference type="ARBA" id="ARBA00023157"/>
    </source>
</evidence>
<name>A0A7L4K5Z1_9AVES</name>
<keyword evidence="13" id="KW-1185">Reference proteome</keyword>
<dbReference type="OrthoDB" id="9378928at2759"/>
<evidence type="ECO:0000256" key="2">
    <source>
        <dbReference type="ARBA" id="ARBA00004613"/>
    </source>
</evidence>
<feature type="domain" description="Beta-defensin-like" evidence="11">
    <location>
        <begin position="28"/>
        <end position="62"/>
    </location>
</feature>